<dbReference type="STRING" id="1480615.AWJ14_00830"/>
<name>A0A1C1YVB2_9HYPH</name>
<evidence type="ECO:0000256" key="6">
    <source>
        <dbReference type="ARBA" id="ARBA00022747"/>
    </source>
</evidence>
<dbReference type="AlphaFoldDB" id="A0A1C1YVB2"/>
<evidence type="ECO:0000256" key="2">
    <source>
        <dbReference type="ARBA" id="ARBA00011900"/>
    </source>
</evidence>
<protein>
    <recommendedName>
        <fullName evidence="2">site-specific DNA-methyltransferase (adenine-specific)</fullName>
        <ecNumber evidence="2">2.1.1.72</ecNumber>
    </recommendedName>
</protein>
<reference evidence="9 10" key="1">
    <citation type="submission" date="2015-12" db="EMBL/GenBank/DDBJ databases">
        <authorList>
            <person name="Shamseldin A."/>
            <person name="Moawad H."/>
            <person name="Abd El-Rahim W.M."/>
            <person name="Sadowsky M.J."/>
        </authorList>
    </citation>
    <scope>NUCLEOTIDE SEQUENCE [LARGE SCALE GENOMIC DNA]</scope>
    <source>
        <strain evidence="9 10">JC234</strain>
    </source>
</reference>
<dbReference type="Proteomes" id="UP000094795">
    <property type="component" value="Unassembled WGS sequence"/>
</dbReference>
<comment type="caution">
    <text evidence="9">The sequence shown here is derived from an EMBL/GenBank/DDBJ whole genome shotgun (WGS) entry which is preliminary data.</text>
</comment>
<dbReference type="InterPro" id="IPR003356">
    <property type="entry name" value="DNA_methylase_A-5"/>
</dbReference>
<evidence type="ECO:0000313" key="10">
    <source>
        <dbReference type="Proteomes" id="UP000094795"/>
    </source>
</evidence>
<dbReference type="InterPro" id="IPR050953">
    <property type="entry name" value="N4_N6_ade-DNA_methylase"/>
</dbReference>
<dbReference type="GO" id="GO:0009307">
    <property type="term" value="P:DNA restriction-modification system"/>
    <property type="evidence" value="ECO:0007669"/>
    <property type="project" value="UniProtKB-KW"/>
</dbReference>
<sequence length="987" mass="108733">MTNTALREILSATGYMADGEAAPGVLLGEEARLGRRGRSFTPDALWRGQSSLTVYFKFTSSPPADADLAAWRQEIWNEGFAPLLWIMSPDRIDLYNGFGRPRPEADPAQNRLATFLTIASGLEELDALAGRFAMETGQFWARTKQVDRKTAVDQQLLSDLAVLESDLVSANLVRDEAQALIGRAIFTQYLLDRDIITAERMNSLCGTARLSAALRDRQATSQLFQWLSKTFNGDMFPPSSAAPPATEHLSRVANFLDAVDPVSGQTTFFPYQFDVIPVELISSIYEQFAHSGAAPIAGRARSTEATRAGVYYTRLPVVSLILDEVMDGLDGEQTVLDLTCGSGVFLVEAFRRLVHLQGLKRPLTRKGIRKALYSQVYGVDISEAAIRVAAFSLYLAALELDPDPQPPEGLTFEPLIGRTLFVGDARTIEQTDAGTEHLIEDNALKSFDIIVGNPPWSFKGKAGTADRRKGGQTLPAQPRGVGLDFLMRAVEFANPRTRFGMVLSATPFFSASKTGASAARHVVRALGPVTLVNLSNLRSWLFEGAAMPAIVLFARHRPQPTETLTIVQVPWSPAGPRSHTFEIAPSDIVRLSLDDWEARPTRLKTAAFGRRRDLRLVDDLTDRHQPLGERLRDLGTVLGDGLILGKAENRNRDAAYLTALDYLQKDDLQPFAVPNDLPLFGLAAAQWPRDRALYKAPLLLVKEFLPGEPRPLTAVSDRDLVFAEAFFGAPFPASHREAAHILAGVLGSALAAWFFLMTAGEFGLYKRRLFRQDVALLPTPDLNQIAGSDAGRKIYALEQQFRTRAPNAKDWIALDEAVFDLYDLDADDRIVVRDGLLKAGWQWNAGLSDSMTPADPREGVAAYAQTFLAVLDRWLSARRQRSVRAEVFDLRGTDAMRIVRFVLEDGAKAPDVEIVSPDGSLAAVFGRLEDRMKVPLASALTGQRELRVHGRNEVVIIKPAARRHWLESVALEDADAVIAESFAGRRH</sequence>
<dbReference type="EMBL" id="LQZT01000015">
    <property type="protein sequence ID" value="OCW57425.1"/>
    <property type="molecule type" value="Genomic_DNA"/>
</dbReference>
<organism evidence="9 10">
    <name type="scientific">Hoeflea olei</name>
    <dbReference type="NCBI Taxonomy" id="1480615"/>
    <lineage>
        <taxon>Bacteria</taxon>
        <taxon>Pseudomonadati</taxon>
        <taxon>Pseudomonadota</taxon>
        <taxon>Alphaproteobacteria</taxon>
        <taxon>Hyphomicrobiales</taxon>
        <taxon>Rhizobiaceae</taxon>
        <taxon>Hoeflea</taxon>
    </lineage>
</organism>
<dbReference type="RefSeq" id="WP_066179083.1">
    <property type="nucleotide sequence ID" value="NZ_LQZT01000015.1"/>
</dbReference>
<comment type="catalytic activity">
    <reaction evidence="7">
        <text>a 2'-deoxyadenosine in DNA + S-adenosyl-L-methionine = an N(6)-methyl-2'-deoxyadenosine in DNA + S-adenosyl-L-homocysteine + H(+)</text>
        <dbReference type="Rhea" id="RHEA:15197"/>
        <dbReference type="Rhea" id="RHEA-COMP:12418"/>
        <dbReference type="Rhea" id="RHEA-COMP:12419"/>
        <dbReference type="ChEBI" id="CHEBI:15378"/>
        <dbReference type="ChEBI" id="CHEBI:57856"/>
        <dbReference type="ChEBI" id="CHEBI:59789"/>
        <dbReference type="ChEBI" id="CHEBI:90615"/>
        <dbReference type="ChEBI" id="CHEBI:90616"/>
        <dbReference type="EC" id="2.1.1.72"/>
    </reaction>
</comment>
<evidence type="ECO:0000313" key="9">
    <source>
        <dbReference type="EMBL" id="OCW57425.1"/>
    </source>
</evidence>
<evidence type="ECO:0000256" key="3">
    <source>
        <dbReference type="ARBA" id="ARBA00022603"/>
    </source>
</evidence>
<dbReference type="GO" id="GO:0008170">
    <property type="term" value="F:N-methyltransferase activity"/>
    <property type="evidence" value="ECO:0007669"/>
    <property type="project" value="InterPro"/>
</dbReference>
<dbReference type="Gene3D" id="3.40.50.150">
    <property type="entry name" value="Vaccinia Virus protein VP39"/>
    <property type="match status" value="1"/>
</dbReference>
<evidence type="ECO:0000256" key="5">
    <source>
        <dbReference type="ARBA" id="ARBA00022691"/>
    </source>
</evidence>
<evidence type="ECO:0000256" key="4">
    <source>
        <dbReference type="ARBA" id="ARBA00022679"/>
    </source>
</evidence>
<proteinExistence type="inferred from homology"/>
<keyword evidence="3 9" id="KW-0489">Methyltransferase</keyword>
<dbReference type="EC" id="2.1.1.72" evidence="2"/>
<keyword evidence="5" id="KW-0949">S-adenosyl-L-methionine</keyword>
<dbReference type="Pfam" id="PF02384">
    <property type="entry name" value="N6_Mtase"/>
    <property type="match status" value="1"/>
</dbReference>
<dbReference type="SUPFAM" id="SSF53335">
    <property type="entry name" value="S-adenosyl-L-methionine-dependent methyltransferases"/>
    <property type="match status" value="1"/>
</dbReference>
<feature type="domain" description="DNA methylase adenine-specific" evidence="8">
    <location>
        <begin position="302"/>
        <end position="559"/>
    </location>
</feature>
<dbReference type="PROSITE" id="PS00092">
    <property type="entry name" value="N6_MTASE"/>
    <property type="match status" value="1"/>
</dbReference>
<comment type="similarity">
    <text evidence="1">Belongs to the N(4)/N(6)-methyltransferase family.</text>
</comment>
<dbReference type="GO" id="GO:0032259">
    <property type="term" value="P:methylation"/>
    <property type="evidence" value="ECO:0007669"/>
    <property type="project" value="UniProtKB-KW"/>
</dbReference>
<keyword evidence="6" id="KW-0680">Restriction system</keyword>
<keyword evidence="10" id="KW-1185">Reference proteome</keyword>
<dbReference type="GO" id="GO:0003677">
    <property type="term" value="F:DNA binding"/>
    <property type="evidence" value="ECO:0007669"/>
    <property type="project" value="InterPro"/>
</dbReference>
<dbReference type="InterPro" id="IPR002052">
    <property type="entry name" value="DNA_methylase_N6_adenine_CS"/>
</dbReference>
<evidence type="ECO:0000256" key="7">
    <source>
        <dbReference type="ARBA" id="ARBA00047942"/>
    </source>
</evidence>
<dbReference type="OrthoDB" id="9806213at2"/>
<gene>
    <name evidence="9" type="ORF">AWJ14_00830</name>
</gene>
<evidence type="ECO:0000256" key="1">
    <source>
        <dbReference type="ARBA" id="ARBA00006594"/>
    </source>
</evidence>
<evidence type="ECO:0000259" key="8">
    <source>
        <dbReference type="Pfam" id="PF02384"/>
    </source>
</evidence>
<dbReference type="GO" id="GO:0009007">
    <property type="term" value="F:site-specific DNA-methyltransferase (adenine-specific) activity"/>
    <property type="evidence" value="ECO:0007669"/>
    <property type="project" value="UniProtKB-EC"/>
</dbReference>
<dbReference type="PANTHER" id="PTHR33841">
    <property type="entry name" value="DNA METHYLTRANSFERASE YEEA-RELATED"/>
    <property type="match status" value="1"/>
</dbReference>
<keyword evidence="4" id="KW-0808">Transferase</keyword>
<dbReference type="InterPro" id="IPR029063">
    <property type="entry name" value="SAM-dependent_MTases_sf"/>
</dbReference>
<accession>A0A1C1YVB2</accession>
<dbReference type="PRINTS" id="PR00507">
    <property type="entry name" value="N12N6MTFRASE"/>
</dbReference>
<dbReference type="PANTHER" id="PTHR33841:SF5">
    <property type="entry name" value="DNA METHYLASE (MODIFICATION METHYLASE) (METHYLTRANSFERASE)-RELATED"/>
    <property type="match status" value="1"/>
</dbReference>